<dbReference type="AlphaFoldDB" id="A0A2I1GKS6"/>
<comment type="caution">
    <text evidence="1">The sequence shown here is derived from an EMBL/GenBank/DDBJ whole genome shotgun (WGS) entry which is preliminary data.</text>
</comment>
<proteinExistence type="predicted"/>
<keyword evidence="2" id="KW-1185">Reference proteome</keyword>
<name>A0A2I1GKS6_9GLOM</name>
<feature type="non-terminal residue" evidence="1">
    <location>
        <position position="1"/>
    </location>
</feature>
<sequence>EEPHESHSCENKTCPIQCPIPNCKERCQSDDHFHAFTDLIVYHFCVNEHQCRELCEDDGICQIVTEPKKQEETYKGLVKEASITFTKYIQLSERLKCNKKIPPNEFTHTGKHTHKENGFHYCNAKCQFCEYYCTLPYGHVQQTHDTRHGNITRIEFSGKEYAGHILKVGDQGAFVPCNLASLGRHRHIDYCRNEENCKLGNQGQDIQHINEKVQPNPEKPKDFISHKLFWERTGFKDPYTVREQQEFTKCDHECPDEKHHKSQGSSAPPPTKSFCELQLFHAPLSPSSNPPNGYGYISLDGHHFNCENPTSYRLATKCQDLRSNEFNELQLIYKYIIQPTKINDNDNNNKMEINDEVKINNNEIINDNEMEINEIYDEVEINDNKVEINDDEIIKGLPDNQLKSAVHLLSTTFYTAFSSSFRCDILKGQMRGGSRFKLINSGTLSQYKRKKSVKNSNISKVSAAARKPLLTDSQSLKASTQAIIMKNKHHYTTNFINMVTSRWLYELICAEQYLELRDIHIQFIEWFLSRLKA</sequence>
<dbReference type="Proteomes" id="UP000234323">
    <property type="component" value="Unassembled WGS sequence"/>
</dbReference>
<protein>
    <submittedName>
        <fullName evidence="1">Uncharacterized protein</fullName>
    </submittedName>
</protein>
<dbReference type="EMBL" id="LLXI01000526">
    <property type="protein sequence ID" value="PKY47221.1"/>
    <property type="molecule type" value="Genomic_DNA"/>
</dbReference>
<evidence type="ECO:0000313" key="1">
    <source>
        <dbReference type="EMBL" id="PKY47221.1"/>
    </source>
</evidence>
<organism evidence="1 2">
    <name type="scientific">Rhizophagus irregularis</name>
    <dbReference type="NCBI Taxonomy" id="588596"/>
    <lineage>
        <taxon>Eukaryota</taxon>
        <taxon>Fungi</taxon>
        <taxon>Fungi incertae sedis</taxon>
        <taxon>Mucoromycota</taxon>
        <taxon>Glomeromycotina</taxon>
        <taxon>Glomeromycetes</taxon>
        <taxon>Glomerales</taxon>
        <taxon>Glomeraceae</taxon>
        <taxon>Rhizophagus</taxon>
    </lineage>
</organism>
<gene>
    <name evidence="1" type="ORF">RhiirA4_462349</name>
</gene>
<accession>A0A2I1GKS6</accession>
<evidence type="ECO:0000313" key="2">
    <source>
        <dbReference type="Proteomes" id="UP000234323"/>
    </source>
</evidence>
<reference evidence="1 2" key="1">
    <citation type="submission" date="2015-10" db="EMBL/GenBank/DDBJ databases">
        <title>Genome analyses suggest a sexual origin of heterokaryosis in a supposedly ancient asexual fungus.</title>
        <authorList>
            <person name="Ropars J."/>
            <person name="Sedzielewska K."/>
            <person name="Noel J."/>
            <person name="Charron P."/>
            <person name="Farinelli L."/>
            <person name="Marton T."/>
            <person name="Kruger M."/>
            <person name="Pelin A."/>
            <person name="Brachmann A."/>
            <person name="Corradi N."/>
        </authorList>
    </citation>
    <scope>NUCLEOTIDE SEQUENCE [LARGE SCALE GENOMIC DNA]</scope>
    <source>
        <strain evidence="1 2">A4</strain>
    </source>
</reference>